<organism evidence="2 3">
    <name type="scientific">Alkalimonas collagenimarina</name>
    <dbReference type="NCBI Taxonomy" id="400390"/>
    <lineage>
        <taxon>Bacteria</taxon>
        <taxon>Pseudomonadati</taxon>
        <taxon>Pseudomonadota</taxon>
        <taxon>Gammaproteobacteria</taxon>
        <taxon>Alkalimonas</taxon>
    </lineage>
</organism>
<proteinExistence type="predicted"/>
<evidence type="ECO:0000313" key="2">
    <source>
        <dbReference type="EMBL" id="MDP4536887.1"/>
    </source>
</evidence>
<keyword evidence="1" id="KW-0472">Membrane</keyword>
<dbReference type="Proteomes" id="UP001231616">
    <property type="component" value="Unassembled WGS sequence"/>
</dbReference>
<protein>
    <submittedName>
        <fullName evidence="2">DUF6170 family protein</fullName>
    </submittedName>
</protein>
<feature type="transmembrane region" description="Helical" evidence="1">
    <location>
        <begin position="36"/>
        <end position="55"/>
    </location>
</feature>
<feature type="transmembrane region" description="Helical" evidence="1">
    <location>
        <begin position="61"/>
        <end position="84"/>
    </location>
</feature>
<reference evidence="2 3" key="1">
    <citation type="submission" date="2023-08" db="EMBL/GenBank/DDBJ databases">
        <authorList>
            <person name="Joshi A."/>
            <person name="Thite S."/>
        </authorList>
    </citation>
    <scope>NUCLEOTIDE SEQUENCE [LARGE SCALE GENOMIC DNA]</scope>
    <source>
        <strain evidence="2 3">AC40</strain>
    </source>
</reference>
<keyword evidence="1" id="KW-1133">Transmembrane helix</keyword>
<dbReference type="RefSeq" id="WP_305894153.1">
    <property type="nucleotide sequence ID" value="NZ_JAUZVZ010000016.1"/>
</dbReference>
<evidence type="ECO:0000313" key="3">
    <source>
        <dbReference type="Proteomes" id="UP001231616"/>
    </source>
</evidence>
<comment type="caution">
    <text evidence="2">The sequence shown here is derived from an EMBL/GenBank/DDBJ whole genome shotgun (WGS) entry which is preliminary data.</text>
</comment>
<keyword evidence="3" id="KW-1185">Reference proteome</keyword>
<dbReference type="InterPro" id="IPR046168">
    <property type="entry name" value="DUF6170"/>
</dbReference>
<dbReference type="Pfam" id="PF19667">
    <property type="entry name" value="DUF6170"/>
    <property type="match status" value="1"/>
</dbReference>
<evidence type="ECO:0000256" key="1">
    <source>
        <dbReference type="SAM" id="Phobius"/>
    </source>
</evidence>
<dbReference type="EMBL" id="JAUZVZ010000016">
    <property type="protein sequence ID" value="MDP4536887.1"/>
    <property type="molecule type" value="Genomic_DNA"/>
</dbReference>
<name>A0ABT9H0N5_9GAMM</name>
<sequence>MHFSSHQIPELNGLNFAERMSVVRGASDKLSVPQKLFLNLIKLAILFIFFMYIARAGDWTALLYIVGLVVVYPLITRPLTFMLCQPYFAEVRRNLERQQQDN</sequence>
<gene>
    <name evidence="2" type="ORF">Q3O60_11855</name>
</gene>
<keyword evidence="1" id="KW-0812">Transmembrane</keyword>
<accession>A0ABT9H0N5</accession>